<reference evidence="2 3" key="1">
    <citation type="submission" date="2021-12" db="EMBL/GenBank/DDBJ databases">
        <title>Siccirubricoccus leaddurans sp. nov., a high concentration Zn2+ tolerance bacterium.</title>
        <authorList>
            <person name="Cao Y."/>
        </authorList>
    </citation>
    <scope>NUCLEOTIDE SEQUENCE [LARGE SCALE GENOMIC DNA]</scope>
    <source>
        <strain evidence="2 3">KC 17139</strain>
    </source>
</reference>
<protein>
    <submittedName>
        <fullName evidence="2">Glycosyltransferase</fullName>
    </submittedName>
</protein>
<organism evidence="2 3">
    <name type="scientific">Siccirubricoccus soli</name>
    <dbReference type="NCBI Taxonomy" id="2899147"/>
    <lineage>
        <taxon>Bacteria</taxon>
        <taxon>Pseudomonadati</taxon>
        <taxon>Pseudomonadota</taxon>
        <taxon>Alphaproteobacteria</taxon>
        <taxon>Acetobacterales</taxon>
        <taxon>Roseomonadaceae</taxon>
        <taxon>Siccirubricoccus</taxon>
    </lineage>
</organism>
<evidence type="ECO:0000259" key="1">
    <source>
        <dbReference type="Pfam" id="PF00534"/>
    </source>
</evidence>
<dbReference type="RefSeq" id="WP_252955603.1">
    <property type="nucleotide sequence ID" value="NZ_JAFIRR010000161.1"/>
</dbReference>
<dbReference type="Proteomes" id="UP001523392">
    <property type="component" value="Unassembled WGS sequence"/>
</dbReference>
<dbReference type="PANTHER" id="PTHR46656">
    <property type="entry name" value="PUTATIVE-RELATED"/>
    <property type="match status" value="1"/>
</dbReference>
<dbReference type="CDD" id="cd01635">
    <property type="entry name" value="Glycosyltransferase_GTB-type"/>
    <property type="match status" value="1"/>
</dbReference>
<dbReference type="EMBL" id="JAFIRR010000161">
    <property type="protein sequence ID" value="MCO6418976.1"/>
    <property type="molecule type" value="Genomic_DNA"/>
</dbReference>
<name>A0ABT1DAK7_9PROT</name>
<dbReference type="SUPFAM" id="SSF53756">
    <property type="entry name" value="UDP-Glycosyltransferase/glycogen phosphorylase"/>
    <property type="match status" value="1"/>
</dbReference>
<dbReference type="InterPro" id="IPR001296">
    <property type="entry name" value="Glyco_trans_1"/>
</dbReference>
<accession>A0ABT1DAK7</accession>
<feature type="domain" description="Glycosyl transferase family 1" evidence="1">
    <location>
        <begin position="424"/>
        <end position="531"/>
    </location>
</feature>
<dbReference type="PANTHER" id="PTHR46656:SF3">
    <property type="entry name" value="PUTATIVE-RELATED"/>
    <property type="match status" value="1"/>
</dbReference>
<comment type="caution">
    <text evidence="2">The sequence shown here is derived from an EMBL/GenBank/DDBJ whole genome shotgun (WGS) entry which is preliminary data.</text>
</comment>
<sequence>MSDRIAGMPAEDLLRIALAAVRFPAAIGSGERFTPADLQRIAERFPGFLAAHLDRFGVLGGAPGIAGFGSALAAWARGGAGEGAGLAALAQRLSLRPEAGALLAAALPAMAELRPRDLPPGLAAPGPGGFSLLFRLLAYAIRLRRPDMLAVVPAEPLAMVDWVIVFGLAEHGLWHLLPIRDRRLLLAGDENRLPLFLRAVGRFRPDLAALADRPFLLRDWFRRHASAEYGIRLEAPAAIAARPGLLTVIGPWKQVLGIADDCFSACRALLEADRPFEVVSTRPARWIEADPDKLALLGHLSAPVPHGDRALFCDTLFEAVIWALRHWRRFEAFRRTDLFTPWELPGLPPGWRLAAGMFDTVMTPAGFVQQAFAGTGAGRVLRLTSSVEVVGRPAPAARLLLRRALPLPPRARVVLTVFDFSSHVSRKNPDAAIAAFAAIRRQFKDAVLVVKTTRGRRRRGEARQLAAKLRAVPGAIWVDGAWDNAALEALIQRADAFISLHRAEGFGRNIAKALLLGTKAVVTDWSGNADMRAEPGYFGVRAKLVPLRPGDYVLARGQHWAEPDARHAARQLRAALGPSVPKPGRAACRFSRQRFGRRLVKILE</sequence>
<evidence type="ECO:0000313" key="2">
    <source>
        <dbReference type="EMBL" id="MCO6418976.1"/>
    </source>
</evidence>
<dbReference type="Gene3D" id="3.40.50.2000">
    <property type="entry name" value="Glycogen Phosphorylase B"/>
    <property type="match status" value="1"/>
</dbReference>
<dbReference type="Pfam" id="PF00534">
    <property type="entry name" value="Glycos_transf_1"/>
    <property type="match status" value="1"/>
</dbReference>
<evidence type="ECO:0000313" key="3">
    <source>
        <dbReference type="Proteomes" id="UP001523392"/>
    </source>
</evidence>
<keyword evidence="3" id="KW-1185">Reference proteome</keyword>
<gene>
    <name evidence="2" type="ORF">JYK14_22855</name>
</gene>
<proteinExistence type="predicted"/>